<accession>A0ABW1L130</accession>
<evidence type="ECO:0000259" key="2">
    <source>
        <dbReference type="PROSITE" id="PS50966"/>
    </source>
</evidence>
<name>A0ABW1L130_9PROT</name>
<dbReference type="Proteomes" id="UP001596116">
    <property type="component" value="Unassembled WGS sequence"/>
</dbReference>
<comment type="caution">
    <text evidence="3">The sequence shown here is derived from an EMBL/GenBank/DDBJ whole genome shotgun (WGS) entry which is preliminary data.</text>
</comment>
<keyword evidence="1" id="KW-0479">Metal-binding</keyword>
<dbReference type="EMBL" id="JBHPON010000002">
    <property type="protein sequence ID" value="MFC6036713.1"/>
    <property type="molecule type" value="Genomic_DNA"/>
</dbReference>
<protein>
    <recommendedName>
        <fullName evidence="2">SWIM-type domain-containing protein</fullName>
    </recommendedName>
</protein>
<feature type="domain" description="SWIM-type" evidence="2">
    <location>
        <begin position="17"/>
        <end position="57"/>
    </location>
</feature>
<organism evidence="3 4">
    <name type="scientific">Hyphococcus aureus</name>
    <dbReference type="NCBI Taxonomy" id="2666033"/>
    <lineage>
        <taxon>Bacteria</taxon>
        <taxon>Pseudomonadati</taxon>
        <taxon>Pseudomonadota</taxon>
        <taxon>Alphaproteobacteria</taxon>
        <taxon>Parvularculales</taxon>
        <taxon>Parvularculaceae</taxon>
        <taxon>Hyphococcus</taxon>
    </lineage>
</organism>
<dbReference type="PROSITE" id="PS50966">
    <property type="entry name" value="ZF_SWIM"/>
    <property type="match status" value="1"/>
</dbReference>
<gene>
    <name evidence="3" type="ORF">ACFMB1_14235</name>
</gene>
<evidence type="ECO:0000256" key="1">
    <source>
        <dbReference type="PROSITE-ProRule" id="PRU00325"/>
    </source>
</evidence>
<evidence type="ECO:0000313" key="4">
    <source>
        <dbReference type="Proteomes" id="UP001596116"/>
    </source>
</evidence>
<proteinExistence type="predicted"/>
<dbReference type="InterPro" id="IPR007527">
    <property type="entry name" value="Znf_SWIM"/>
</dbReference>
<dbReference type="RefSeq" id="WP_379882047.1">
    <property type="nucleotide sequence ID" value="NZ_JBHPON010000002.1"/>
</dbReference>
<reference evidence="3 4" key="1">
    <citation type="submission" date="2024-09" db="EMBL/GenBank/DDBJ databases">
        <authorList>
            <person name="Zhang Z.-H."/>
        </authorList>
    </citation>
    <scope>NUCLEOTIDE SEQUENCE [LARGE SCALE GENOMIC DNA]</scope>
    <source>
        <strain evidence="3 4">HHTR114</strain>
    </source>
</reference>
<keyword evidence="1" id="KW-0863">Zinc-finger</keyword>
<sequence>MKQALRFSVMGADDNIHEVSIERDANDLGNLQAFCSCGHAQEGEICTHRFEILEGATANIVSENLDDVHKLRDWIRGSDIEVAMQELSKAKTELMLAHEKVARCRALLAKRMLD</sequence>
<keyword evidence="4" id="KW-1185">Reference proteome</keyword>
<evidence type="ECO:0000313" key="3">
    <source>
        <dbReference type="EMBL" id="MFC6036713.1"/>
    </source>
</evidence>
<keyword evidence="1" id="KW-0862">Zinc</keyword>